<evidence type="ECO:0000313" key="4">
    <source>
        <dbReference type="Proteomes" id="UP000255269"/>
    </source>
</evidence>
<dbReference type="STRING" id="35818.HPU229336_04565"/>
<dbReference type="EMBL" id="JNOC01000015">
    <property type="protein sequence ID" value="KPH56420.1"/>
    <property type="molecule type" value="Genomic_DNA"/>
</dbReference>
<proteinExistence type="predicted"/>
<reference evidence="2 4" key="2">
    <citation type="submission" date="2018-06" db="EMBL/GenBank/DDBJ databases">
        <authorList>
            <consortium name="Pathogen Informatics"/>
            <person name="Doyle S."/>
        </authorList>
    </citation>
    <scope>NUCLEOTIDE SEQUENCE [LARGE SCALE GENOMIC DNA]</scope>
    <source>
        <strain evidence="2 4">NCTC13156</strain>
    </source>
</reference>
<evidence type="ECO:0000313" key="1">
    <source>
        <dbReference type="EMBL" id="KPH56420.1"/>
    </source>
</evidence>
<dbReference type="EMBL" id="UGJF01000001">
    <property type="protein sequence ID" value="STQ88124.1"/>
    <property type="molecule type" value="Genomic_DNA"/>
</dbReference>
<dbReference type="GeneID" id="93197019"/>
<protein>
    <submittedName>
        <fullName evidence="1">Uncharacterized protein</fullName>
    </submittedName>
</protein>
<gene>
    <name evidence="1" type="ORF">HPU229334_01460</name>
    <name evidence="2" type="ORF">NCTC13156_00955</name>
</gene>
<dbReference type="AlphaFoldDB" id="A0A0N1E8G5"/>
<dbReference type="RefSeq" id="WP_005022701.1">
    <property type="nucleotide sequence ID" value="NZ_CABKNZ010000040.1"/>
</dbReference>
<dbReference type="Proteomes" id="UP000037997">
    <property type="component" value="Unassembled WGS sequence"/>
</dbReference>
<dbReference type="PATRIC" id="fig|35818.11.peg.286"/>
<evidence type="ECO:0000313" key="2">
    <source>
        <dbReference type="EMBL" id="STQ88124.1"/>
    </source>
</evidence>
<dbReference type="Proteomes" id="UP000255269">
    <property type="component" value="Unassembled WGS sequence"/>
</dbReference>
<evidence type="ECO:0000313" key="3">
    <source>
        <dbReference type="Proteomes" id="UP000037997"/>
    </source>
</evidence>
<accession>A0A0N1E8G5</accession>
<name>A0A0N1E8G5_9HELI</name>
<sequence>MENFEKSRLINTALQIQYQKAHDNAEEFAIEFNKLTQSDEDPIGEWLRLMRAKKGNLDSENTIILELLVEIYRKIEILENKIQGETKSYIPLSNKDIITTIGHNCFALKDSKLQENTLYYGRVELPTFPTRIIPIYFIFHTNLAIIEKIHGRDETEWDSYVASKERALIRLMKSNNKEANHE</sequence>
<reference evidence="1 3" key="1">
    <citation type="submission" date="2014-06" db="EMBL/GenBank/DDBJ databases">
        <title>Helicobacter pullorum isolates in fresh chicken meat - phenotypic and genotypic features.</title>
        <authorList>
            <person name="Borges V."/>
            <person name="Santos A."/>
            <person name="Correia C.B."/>
            <person name="Saraiva M."/>
            <person name="Menard A."/>
            <person name="Vieira L."/>
            <person name="Sampaio D.A."/>
            <person name="Gomes J.P."/>
            <person name="Oleastro M."/>
        </authorList>
    </citation>
    <scope>NUCLEOTIDE SEQUENCE [LARGE SCALE GENOMIC DNA]</scope>
    <source>
        <strain evidence="1 3">229334/12</strain>
    </source>
</reference>
<dbReference type="OrthoDB" id="5339222at2"/>
<organism evidence="1 3">
    <name type="scientific">Helicobacter pullorum</name>
    <dbReference type="NCBI Taxonomy" id="35818"/>
    <lineage>
        <taxon>Bacteria</taxon>
        <taxon>Pseudomonadati</taxon>
        <taxon>Campylobacterota</taxon>
        <taxon>Epsilonproteobacteria</taxon>
        <taxon>Campylobacterales</taxon>
        <taxon>Helicobacteraceae</taxon>
        <taxon>Helicobacter</taxon>
    </lineage>
</organism>